<dbReference type="EMBL" id="MT141787">
    <property type="protein sequence ID" value="QJA70369.1"/>
    <property type="molecule type" value="Genomic_DNA"/>
</dbReference>
<dbReference type="AlphaFoldDB" id="A0A6M3JJJ9"/>
<accession>A0A6M3JJJ9</accession>
<keyword evidence="1" id="KW-0812">Transmembrane</keyword>
<sequence>MFGGSVAVAVYVAIQTQSSRMPSHISGHILASLFLLSIFLVAWVISLLNKIGVQNRFIKKYCGNIDPDQKEQEEEWFNEAARDIYNIENHKNS</sequence>
<protein>
    <submittedName>
        <fullName evidence="2">Uncharacterized protein</fullName>
    </submittedName>
</protein>
<feature type="transmembrane region" description="Helical" evidence="1">
    <location>
        <begin position="28"/>
        <end position="49"/>
    </location>
</feature>
<evidence type="ECO:0000313" key="3">
    <source>
        <dbReference type="EMBL" id="QJA95387.1"/>
    </source>
</evidence>
<evidence type="ECO:0000256" key="1">
    <source>
        <dbReference type="SAM" id="Phobius"/>
    </source>
</evidence>
<gene>
    <name evidence="2" type="ORF">MM415A03771_0007</name>
    <name evidence="3" type="ORF">MM415B05425_0006</name>
</gene>
<dbReference type="EMBL" id="MT143310">
    <property type="protein sequence ID" value="QJA95387.1"/>
    <property type="molecule type" value="Genomic_DNA"/>
</dbReference>
<evidence type="ECO:0000313" key="2">
    <source>
        <dbReference type="EMBL" id="QJA70369.1"/>
    </source>
</evidence>
<organism evidence="2">
    <name type="scientific">viral metagenome</name>
    <dbReference type="NCBI Taxonomy" id="1070528"/>
    <lineage>
        <taxon>unclassified sequences</taxon>
        <taxon>metagenomes</taxon>
        <taxon>organismal metagenomes</taxon>
    </lineage>
</organism>
<keyword evidence="1" id="KW-0472">Membrane</keyword>
<reference evidence="2" key="1">
    <citation type="submission" date="2020-03" db="EMBL/GenBank/DDBJ databases">
        <title>The deep terrestrial virosphere.</title>
        <authorList>
            <person name="Holmfeldt K."/>
            <person name="Nilsson E."/>
            <person name="Simone D."/>
            <person name="Lopez-Fernandez M."/>
            <person name="Wu X."/>
            <person name="de Brujin I."/>
            <person name="Lundin D."/>
            <person name="Andersson A."/>
            <person name="Bertilsson S."/>
            <person name="Dopson M."/>
        </authorList>
    </citation>
    <scope>NUCLEOTIDE SEQUENCE</scope>
    <source>
        <strain evidence="2">MM415A03771</strain>
        <strain evidence="3">MM415B05425</strain>
    </source>
</reference>
<keyword evidence="1" id="KW-1133">Transmembrane helix</keyword>
<proteinExistence type="predicted"/>
<name>A0A6M3JJJ9_9ZZZZ</name>